<dbReference type="CDD" id="cd07011">
    <property type="entry name" value="cupin_PMI_type_I_N"/>
    <property type="match status" value="1"/>
</dbReference>
<dbReference type="Proteomes" id="UP001415857">
    <property type="component" value="Unassembled WGS sequence"/>
</dbReference>
<evidence type="ECO:0000256" key="1">
    <source>
        <dbReference type="ARBA" id="ARBA00000757"/>
    </source>
</evidence>
<dbReference type="Pfam" id="PF20512">
    <property type="entry name" value="PMI_typeI_hel"/>
    <property type="match status" value="1"/>
</dbReference>
<dbReference type="NCBIfam" id="TIGR00218">
    <property type="entry name" value="manA"/>
    <property type="match status" value="1"/>
</dbReference>
<keyword evidence="5 9" id="KW-0479">Metal-binding</keyword>
<dbReference type="InterPro" id="IPR018050">
    <property type="entry name" value="Pmannose_isomerase-type1_CS"/>
</dbReference>
<evidence type="ECO:0000313" key="12">
    <source>
        <dbReference type="EMBL" id="KAK9276546.1"/>
    </source>
</evidence>
<feature type="binding site" evidence="9">
    <location>
        <position position="124"/>
    </location>
    <ligand>
        <name>Zn(2+)</name>
        <dbReference type="ChEBI" id="CHEBI:29105"/>
    </ligand>
</feature>
<dbReference type="Gene3D" id="2.60.120.10">
    <property type="entry name" value="Jelly Rolls"/>
    <property type="match status" value="2"/>
</dbReference>
<evidence type="ECO:0000256" key="6">
    <source>
        <dbReference type="ARBA" id="ARBA00022833"/>
    </source>
</evidence>
<sequence length="427" mass="47303">MEQESPKKKTKVVRLRCSVQNYDWGIVGKASQVARLCSLNSGSGIVHHPHKPYAEFWVGTHESGPSFVVRSRENGGLVGSESVSLQSWILENPDVLGDKVLKKWGCDLPFLFKVLSVEKALSIQAHPDKKLARALNKSQPSIYRDDNHKPEMALALTEFEALCGFITRKELEGVLCTVPEIVDLIGGADAEEFLHVNEQLGNEKVNAVLASIFTQLMSSSKDAIHDVIFKLKRRLNKEKETRQLTDKEQLVLRLESQYPGDVGVVAAFFLNYVKLNRGEALYLGANEPHAYICGECIECMATSDNVVRAGLTSKHRDTQTLLSMLTYRQVSAAVFPEILRGVPLNLYTTRYLPPFDEFEVDRCILPKAASVVFPAVPGPSLFLFIAGKGMINAGCFEEDVIEEGEVLFVPAYTEISITACINSVTLV</sequence>
<dbReference type="Pfam" id="PF20511">
    <property type="entry name" value="PMI_typeI_cat"/>
    <property type="match status" value="1"/>
</dbReference>
<dbReference type="InterPro" id="IPR046458">
    <property type="entry name" value="PMI_typeI_hel"/>
</dbReference>
<evidence type="ECO:0000256" key="2">
    <source>
        <dbReference type="ARBA" id="ARBA00004666"/>
    </source>
</evidence>
<evidence type="ECO:0000259" key="11">
    <source>
        <dbReference type="Pfam" id="PF20512"/>
    </source>
</evidence>
<proteinExistence type="inferred from homology"/>
<dbReference type="Gene3D" id="1.10.441.10">
    <property type="entry name" value="Phosphomannose Isomerase, domain 2"/>
    <property type="match status" value="1"/>
</dbReference>
<name>A0AAP0REW5_LIQFO</name>
<gene>
    <name evidence="12" type="ORF">L1049_006080</name>
</gene>
<dbReference type="EMBL" id="JBBPBK010000010">
    <property type="protein sequence ID" value="KAK9276546.1"/>
    <property type="molecule type" value="Genomic_DNA"/>
</dbReference>
<dbReference type="PIRSF" id="PIRSF001480">
    <property type="entry name" value="Mannose-6-phosphate_isomerase"/>
    <property type="match status" value="1"/>
</dbReference>
<keyword evidence="7" id="KW-0413">Isomerase</keyword>
<dbReference type="PROSITE" id="PS00965">
    <property type="entry name" value="PMI_I_1"/>
    <property type="match status" value="1"/>
</dbReference>
<dbReference type="GO" id="GO:0009298">
    <property type="term" value="P:GDP-mannose biosynthetic process"/>
    <property type="evidence" value="ECO:0007669"/>
    <property type="project" value="InterPro"/>
</dbReference>
<evidence type="ECO:0000256" key="3">
    <source>
        <dbReference type="ARBA" id="ARBA00010772"/>
    </source>
</evidence>
<evidence type="ECO:0000256" key="7">
    <source>
        <dbReference type="ARBA" id="ARBA00023235"/>
    </source>
</evidence>
<dbReference type="EC" id="5.3.1.8" evidence="4"/>
<evidence type="ECO:0000256" key="9">
    <source>
        <dbReference type="PIRSR" id="PIRSR001480-2"/>
    </source>
</evidence>
<dbReference type="GO" id="GO:0046686">
    <property type="term" value="P:response to cadmium ion"/>
    <property type="evidence" value="ECO:0007669"/>
    <property type="project" value="UniProtKB-ARBA"/>
</dbReference>
<comment type="similarity">
    <text evidence="3">Belongs to the mannose-6-phosphate isomerase type 1 family.</text>
</comment>
<dbReference type="FunFam" id="1.10.441.10:FF:000001">
    <property type="entry name" value="Mannose-6-phosphate isomerase"/>
    <property type="match status" value="1"/>
</dbReference>
<dbReference type="InterPro" id="IPR046457">
    <property type="entry name" value="PMI_typeI_cat"/>
</dbReference>
<dbReference type="GO" id="GO:0008270">
    <property type="term" value="F:zinc ion binding"/>
    <property type="evidence" value="ECO:0007669"/>
    <property type="project" value="InterPro"/>
</dbReference>
<evidence type="ECO:0000256" key="4">
    <source>
        <dbReference type="ARBA" id="ARBA00011956"/>
    </source>
</evidence>
<accession>A0AAP0REW5</accession>
<dbReference type="GO" id="GO:0005829">
    <property type="term" value="C:cytosol"/>
    <property type="evidence" value="ECO:0007669"/>
    <property type="project" value="TreeGrafter"/>
</dbReference>
<keyword evidence="13" id="KW-1185">Reference proteome</keyword>
<dbReference type="InterPro" id="IPR016305">
    <property type="entry name" value="Mannose-6-P_Isomerase"/>
</dbReference>
<dbReference type="SUPFAM" id="SSF51182">
    <property type="entry name" value="RmlC-like cupins"/>
    <property type="match status" value="1"/>
</dbReference>
<feature type="active site" evidence="8">
    <location>
        <position position="308"/>
    </location>
</feature>
<evidence type="ECO:0000259" key="10">
    <source>
        <dbReference type="Pfam" id="PF20511"/>
    </source>
</evidence>
<comment type="catalytic activity">
    <reaction evidence="1">
        <text>D-mannose 6-phosphate = D-fructose 6-phosphate</text>
        <dbReference type="Rhea" id="RHEA:12356"/>
        <dbReference type="ChEBI" id="CHEBI:58735"/>
        <dbReference type="ChEBI" id="CHEBI:61527"/>
        <dbReference type="EC" id="5.3.1.8"/>
    </reaction>
</comment>
<organism evidence="12 13">
    <name type="scientific">Liquidambar formosana</name>
    <name type="common">Formosan gum</name>
    <dbReference type="NCBI Taxonomy" id="63359"/>
    <lineage>
        <taxon>Eukaryota</taxon>
        <taxon>Viridiplantae</taxon>
        <taxon>Streptophyta</taxon>
        <taxon>Embryophyta</taxon>
        <taxon>Tracheophyta</taxon>
        <taxon>Spermatophyta</taxon>
        <taxon>Magnoliopsida</taxon>
        <taxon>eudicotyledons</taxon>
        <taxon>Gunneridae</taxon>
        <taxon>Pentapetalae</taxon>
        <taxon>Saxifragales</taxon>
        <taxon>Altingiaceae</taxon>
        <taxon>Liquidambar</taxon>
    </lineage>
</organism>
<feature type="domain" description="Phosphomannose isomerase type I helical insertion" evidence="11">
    <location>
        <begin position="189"/>
        <end position="270"/>
    </location>
</feature>
<dbReference type="PANTHER" id="PTHR10309">
    <property type="entry name" value="MANNOSE-6-PHOSPHATE ISOMERASE"/>
    <property type="match status" value="1"/>
</dbReference>
<dbReference type="GO" id="GO:0009416">
    <property type="term" value="P:response to light stimulus"/>
    <property type="evidence" value="ECO:0007669"/>
    <property type="project" value="UniProtKB-ARBA"/>
</dbReference>
<feature type="domain" description="Phosphomannose isomerase type I catalytic" evidence="10">
    <location>
        <begin position="13"/>
        <end position="165"/>
    </location>
</feature>
<dbReference type="FunFam" id="2.60.120.10:FF:000044">
    <property type="entry name" value="Mannose-6-phosphate isomerase"/>
    <property type="match status" value="1"/>
</dbReference>
<feature type="binding site" evidence="9">
    <location>
        <position position="289"/>
    </location>
    <ligand>
        <name>Zn(2+)</name>
        <dbReference type="ChEBI" id="CHEBI:29105"/>
    </ligand>
</feature>
<comment type="cofactor">
    <cofactor evidence="9">
        <name>Zn(2+)</name>
        <dbReference type="ChEBI" id="CHEBI:29105"/>
    </cofactor>
    <text evidence="9">Binds 1 zinc ion per subunit.</text>
</comment>
<reference evidence="12 13" key="1">
    <citation type="journal article" date="2024" name="Plant J.">
        <title>Genome sequences and population genomics reveal climatic adaptation and genomic divergence between two closely related sweetgum species.</title>
        <authorList>
            <person name="Xu W.Q."/>
            <person name="Ren C.Q."/>
            <person name="Zhang X.Y."/>
            <person name="Comes H.P."/>
            <person name="Liu X.H."/>
            <person name="Li Y.G."/>
            <person name="Kettle C.J."/>
            <person name="Jalonen R."/>
            <person name="Gaisberger H."/>
            <person name="Ma Y.Z."/>
            <person name="Qiu Y.X."/>
        </authorList>
    </citation>
    <scope>NUCLEOTIDE SEQUENCE [LARGE SCALE GENOMIC DNA]</scope>
    <source>
        <strain evidence="12">Hangzhou</strain>
    </source>
</reference>
<dbReference type="InterPro" id="IPR014710">
    <property type="entry name" value="RmlC-like_jellyroll"/>
</dbReference>
<dbReference type="GO" id="GO:0004476">
    <property type="term" value="F:mannose-6-phosphate isomerase activity"/>
    <property type="evidence" value="ECO:0007669"/>
    <property type="project" value="UniProtKB-EC"/>
</dbReference>
<dbReference type="PRINTS" id="PR00714">
    <property type="entry name" value="MAN6PISMRASE"/>
</dbReference>
<dbReference type="InterPro" id="IPR011051">
    <property type="entry name" value="RmlC_Cupin_sf"/>
</dbReference>
<evidence type="ECO:0000256" key="5">
    <source>
        <dbReference type="ARBA" id="ARBA00022723"/>
    </source>
</evidence>
<feature type="binding site" evidence="9">
    <location>
        <position position="151"/>
    </location>
    <ligand>
        <name>Zn(2+)</name>
        <dbReference type="ChEBI" id="CHEBI:29105"/>
    </ligand>
</feature>
<dbReference type="InterPro" id="IPR001250">
    <property type="entry name" value="Man6P_Isoase-1"/>
</dbReference>
<dbReference type="PANTHER" id="PTHR10309:SF10">
    <property type="entry name" value="MANNOSE-6-PHOSPHATE ISOMERASE"/>
    <property type="match status" value="1"/>
</dbReference>
<evidence type="ECO:0000313" key="13">
    <source>
        <dbReference type="Proteomes" id="UP001415857"/>
    </source>
</evidence>
<comment type="pathway">
    <text evidence="2">Nucleotide-sugar biosynthesis; GDP-alpha-D-mannose biosynthesis; alpha-D-mannose 1-phosphate from D-fructose 6-phosphate: step 1/2.</text>
</comment>
<dbReference type="AlphaFoldDB" id="A0AAP0REW5"/>
<comment type="caution">
    <text evidence="12">The sequence shown here is derived from an EMBL/GenBank/DDBJ whole genome shotgun (WGS) entry which is preliminary data.</text>
</comment>
<dbReference type="GO" id="GO:0005975">
    <property type="term" value="P:carbohydrate metabolic process"/>
    <property type="evidence" value="ECO:0007669"/>
    <property type="project" value="InterPro"/>
</dbReference>
<evidence type="ECO:0000256" key="8">
    <source>
        <dbReference type="PIRSR" id="PIRSR001480-1"/>
    </source>
</evidence>
<dbReference type="GO" id="GO:0010043">
    <property type="term" value="P:response to zinc ion"/>
    <property type="evidence" value="ECO:0007669"/>
    <property type="project" value="UniProtKB-ARBA"/>
</dbReference>
<keyword evidence="6 9" id="KW-0862">Zinc</keyword>
<dbReference type="GO" id="GO:0033591">
    <property type="term" value="P:response to L-ascorbic acid"/>
    <property type="evidence" value="ECO:0007669"/>
    <property type="project" value="UniProtKB-ARBA"/>
</dbReference>
<feature type="binding site" evidence="9">
    <location>
        <position position="126"/>
    </location>
    <ligand>
        <name>Zn(2+)</name>
        <dbReference type="ChEBI" id="CHEBI:29105"/>
    </ligand>
</feature>
<protein>
    <recommendedName>
        <fullName evidence="4">mannose-6-phosphate isomerase</fullName>
        <ecNumber evidence="4">5.3.1.8</ecNumber>
    </recommendedName>
</protein>